<reference evidence="1" key="2">
    <citation type="submission" date="2023-01" db="EMBL/GenBank/DDBJ databases">
        <authorList>
            <person name="Sun Q."/>
            <person name="Evtushenko L."/>
        </authorList>
    </citation>
    <scope>NUCLEOTIDE SEQUENCE</scope>
    <source>
        <strain evidence="1">VKM Ac-1321</strain>
    </source>
</reference>
<dbReference type="EMBL" id="BSFP01000003">
    <property type="protein sequence ID" value="GLK99273.1"/>
    <property type="molecule type" value="Genomic_DNA"/>
</dbReference>
<dbReference type="RefSeq" id="WP_271188931.1">
    <property type="nucleotide sequence ID" value="NZ_BSFP01000003.1"/>
</dbReference>
<evidence type="ECO:0000313" key="2">
    <source>
        <dbReference type="Proteomes" id="UP001143480"/>
    </source>
</evidence>
<sequence length="94" mass="10173">MNTIVDIVPAPPGWFARWRFGPDITRSYPITVWAMVEDDATGRHQVVGVDAGGQWPGSTENEAGADFLRYIFQPVGADAPDDAFNPVQSASHAS</sequence>
<proteinExistence type="predicted"/>
<dbReference type="Proteomes" id="UP001143480">
    <property type="component" value="Unassembled WGS sequence"/>
</dbReference>
<accession>A0A9W6KGW9</accession>
<comment type="caution">
    <text evidence="1">The sequence shown here is derived from an EMBL/GenBank/DDBJ whole genome shotgun (WGS) entry which is preliminary data.</text>
</comment>
<protein>
    <submittedName>
        <fullName evidence="1">Uncharacterized protein</fullName>
    </submittedName>
</protein>
<evidence type="ECO:0000313" key="1">
    <source>
        <dbReference type="EMBL" id="GLK99273.1"/>
    </source>
</evidence>
<name>A0A9W6KGW9_9ACTN</name>
<dbReference type="AlphaFoldDB" id="A0A9W6KGW9"/>
<reference evidence="1" key="1">
    <citation type="journal article" date="2014" name="Int. J. Syst. Evol. Microbiol.">
        <title>Complete genome sequence of Corynebacterium casei LMG S-19264T (=DSM 44701T), isolated from a smear-ripened cheese.</title>
        <authorList>
            <consortium name="US DOE Joint Genome Institute (JGI-PGF)"/>
            <person name="Walter F."/>
            <person name="Albersmeier A."/>
            <person name="Kalinowski J."/>
            <person name="Ruckert C."/>
        </authorList>
    </citation>
    <scope>NUCLEOTIDE SEQUENCE</scope>
    <source>
        <strain evidence="1">VKM Ac-1321</strain>
    </source>
</reference>
<gene>
    <name evidence="1" type="ORF">GCM10017581_010140</name>
</gene>
<keyword evidence="2" id="KW-1185">Reference proteome</keyword>
<organism evidence="1 2">
    <name type="scientific">Dactylosporangium matsuzakiense</name>
    <dbReference type="NCBI Taxonomy" id="53360"/>
    <lineage>
        <taxon>Bacteria</taxon>
        <taxon>Bacillati</taxon>
        <taxon>Actinomycetota</taxon>
        <taxon>Actinomycetes</taxon>
        <taxon>Micromonosporales</taxon>
        <taxon>Micromonosporaceae</taxon>
        <taxon>Dactylosporangium</taxon>
    </lineage>
</organism>